<dbReference type="AlphaFoldDB" id="A0A550CDA1"/>
<evidence type="ECO:0000256" key="1">
    <source>
        <dbReference type="SAM" id="Coils"/>
    </source>
</evidence>
<organism evidence="4 5">
    <name type="scientific">Schizophyllum amplum</name>
    <dbReference type="NCBI Taxonomy" id="97359"/>
    <lineage>
        <taxon>Eukaryota</taxon>
        <taxon>Fungi</taxon>
        <taxon>Dikarya</taxon>
        <taxon>Basidiomycota</taxon>
        <taxon>Agaricomycotina</taxon>
        <taxon>Agaricomycetes</taxon>
        <taxon>Agaricomycetidae</taxon>
        <taxon>Agaricales</taxon>
        <taxon>Schizophyllaceae</taxon>
        <taxon>Schizophyllum</taxon>
    </lineage>
</organism>
<dbReference type="PANTHER" id="PTHR33096:SF1">
    <property type="entry name" value="CXC1-LIKE CYSTEINE CLUSTER ASSOCIATED WITH KDZ TRANSPOSASES DOMAIN-CONTAINING PROTEIN"/>
    <property type="match status" value="1"/>
</dbReference>
<accession>A0A550CDA1</accession>
<dbReference type="EMBL" id="VDMD01000011">
    <property type="protein sequence ID" value="TRM62773.1"/>
    <property type="molecule type" value="Genomic_DNA"/>
</dbReference>
<proteinExistence type="predicted"/>
<protein>
    <recommendedName>
        <fullName evidence="3">CxC2-like cysteine cluster KDZ transposase-associated domain-containing protein</fullName>
    </recommendedName>
</protein>
<feature type="region of interest" description="Disordered" evidence="2">
    <location>
        <begin position="1"/>
        <end position="64"/>
    </location>
</feature>
<sequence>MKDKKPKLHQHKPYKVTNIGASPSGKTVKSVTRTAGPSARAASSTSTSSAPPPHPDGTDDTFQHTSAPTFLTTAAAATPSPSVQANAGKPSNIAEFESVYDTFLDEYLRLEGRGATEDRATCRTCKAPAPRYRCRSDCMGSWLYCQQCIVRNHQSSPLHWIEEWLEAGMYFRRTSLKALGLVVQLNHPPDGYCKLPRSANSDFTVVHTNGVHNVAVNFCRCERTLEHWQQLMRSAWWPGTISNPQTCVTIACLRQFHKITALGNLSAYEYYRALEELSDEGSTFTGGKVDKRKVFASVMRQFRHLTMLKRRARGHAEDGIRETKPGQLALPCPACPHPTKNLPADWALAPASKQHLYYLFIGEDANFRLSNTMASSEAHDPGLGDGWAYFVPRQDYLAHIRMHTSEEDIASCSGFQAVFLANTKRSLGLRTTGVGAVSCTRHNVFRANGVGDLQKGERFSNMTYILAAALQGHAVKHVVFSYDIACIFEVNLPRRVETLPIHLRPAFEGLDITYRVPNFHLPDHEKKCHAPYSFHTTIGGGKTTGESVEQNWSMVNKYAAQTKPMGPGTRQVTLDDGFGGQNYLRINSWGATAPRRLTAGVKDYVGAYVEFEHLQRGLDEHMPGMTQQWIQEEQEWQADRSKPCPYEFRINFVTMKEVELELNKEEALKTGNGTTVLQESTPSVFIKLGMDIQKHQRLLLVEVRACKNATASQELDISKRRTALKKKITRYRTLQRIFMPCLREVLSASDVADLDGDLNATTESVRLFMPSDIPRTDLRTTACVDGLPTVEARLRIPEATENLEDIRRGLRSRTMATRFRKANVVGISAATRSRTLMDRVSRSIQTAVAHYRAAYAAAIRLDPMGGWTKRLRPLRDDDLSQLDYGDEDALDMVVETVTGGVERGEGQRVLSWIWYDTNAEELSDTNMHEALRIEFLKSRARRDRQREEIELLEEEMRRTLQFLTADAKEWDARVSARPVADDAVGDGMQAYAREQAAIIRHRRTMWEEKWRPIRVQAALAMQLKFEQISLPMDDTVLAELERLDDDEGDDDGDDNDL</sequence>
<dbReference type="InterPro" id="IPR041457">
    <property type="entry name" value="CxC2_KDZ-assoc"/>
</dbReference>
<name>A0A550CDA1_9AGAR</name>
<dbReference type="OrthoDB" id="3235114at2759"/>
<comment type="caution">
    <text evidence="4">The sequence shown here is derived from an EMBL/GenBank/DDBJ whole genome shotgun (WGS) entry which is preliminary data.</text>
</comment>
<reference evidence="4 5" key="1">
    <citation type="journal article" date="2019" name="New Phytol.">
        <title>Comparative genomics reveals unique wood-decay strategies and fruiting body development in the Schizophyllaceae.</title>
        <authorList>
            <person name="Almasi E."/>
            <person name="Sahu N."/>
            <person name="Krizsan K."/>
            <person name="Balint B."/>
            <person name="Kovacs G.M."/>
            <person name="Kiss B."/>
            <person name="Cseklye J."/>
            <person name="Drula E."/>
            <person name="Henrissat B."/>
            <person name="Nagy I."/>
            <person name="Chovatia M."/>
            <person name="Adam C."/>
            <person name="LaButti K."/>
            <person name="Lipzen A."/>
            <person name="Riley R."/>
            <person name="Grigoriev I.V."/>
            <person name="Nagy L.G."/>
        </authorList>
    </citation>
    <scope>NUCLEOTIDE SEQUENCE [LARGE SCALE GENOMIC DNA]</scope>
    <source>
        <strain evidence="4 5">NL-1724</strain>
    </source>
</reference>
<dbReference type="Pfam" id="PF18803">
    <property type="entry name" value="CxC2"/>
    <property type="match status" value="1"/>
</dbReference>
<feature type="coiled-coil region" evidence="1">
    <location>
        <begin position="935"/>
        <end position="962"/>
    </location>
</feature>
<feature type="domain" description="CxC2-like cysteine cluster KDZ transposase-associated" evidence="3">
    <location>
        <begin position="176"/>
        <end position="280"/>
    </location>
</feature>
<evidence type="ECO:0000256" key="2">
    <source>
        <dbReference type="SAM" id="MobiDB-lite"/>
    </source>
</evidence>
<evidence type="ECO:0000313" key="4">
    <source>
        <dbReference type="EMBL" id="TRM62773.1"/>
    </source>
</evidence>
<feature type="compositionally biased region" description="Low complexity" evidence="2">
    <location>
        <begin position="32"/>
        <end position="49"/>
    </location>
</feature>
<evidence type="ECO:0000259" key="3">
    <source>
        <dbReference type="Pfam" id="PF18803"/>
    </source>
</evidence>
<dbReference type="PANTHER" id="PTHR33096">
    <property type="entry name" value="CXC2 DOMAIN-CONTAINING PROTEIN"/>
    <property type="match status" value="1"/>
</dbReference>
<evidence type="ECO:0000313" key="5">
    <source>
        <dbReference type="Proteomes" id="UP000320762"/>
    </source>
</evidence>
<feature type="compositionally biased region" description="Polar residues" evidence="2">
    <location>
        <begin position="19"/>
        <end position="31"/>
    </location>
</feature>
<dbReference type="Pfam" id="PF18758">
    <property type="entry name" value="KDZ"/>
    <property type="match status" value="1"/>
</dbReference>
<keyword evidence="5" id="KW-1185">Reference proteome</keyword>
<keyword evidence="1" id="KW-0175">Coiled coil</keyword>
<dbReference type="Proteomes" id="UP000320762">
    <property type="component" value="Unassembled WGS sequence"/>
</dbReference>
<dbReference type="STRING" id="97359.A0A550CDA1"/>
<feature type="compositionally biased region" description="Basic residues" evidence="2">
    <location>
        <begin position="1"/>
        <end position="14"/>
    </location>
</feature>
<dbReference type="InterPro" id="IPR040521">
    <property type="entry name" value="KDZ"/>
</dbReference>
<gene>
    <name evidence="4" type="ORF">BD626DRAFT_569377</name>
</gene>